<feature type="domain" description="Glycosyltransferase 2-like" evidence="2">
    <location>
        <begin position="10"/>
        <end position="94"/>
    </location>
</feature>
<dbReference type="Proteomes" id="UP000321485">
    <property type="component" value="Unassembled WGS sequence"/>
</dbReference>
<sequence length="358" mass="41397">MAPLRICLNMIVKDEAPVITRCLASVKHWIDHWVIVDTGSTDDTQDIVREFMRDIPGTLHERPWKNFAHNRNEALELARPHGDYLLFIDADEQLRVSPDFVWPALSADGYTLTCHMDGWEYQRNSLVATRIGWRWEGVLHEYLTAKQHGPWQTLQGPVIHVSHDGARARDPETYLRDMALLEQAVRDDPTNTRNVFYLAQSCRDAGKIEPSLQWYQRRVDMGGWDEERWYALFQIAVLHERNQAPPTTVRNAYLAAYAARPQRAEPLCELARYHRERAEHALATVFALQASQIPQPADILFVDTQVYAWRALDELAVSAFYTPHRDLGRAALQRLLAERRYPTDQAQRIEANQAFYGL</sequence>
<evidence type="ECO:0000313" key="4">
    <source>
        <dbReference type="Proteomes" id="UP000321485"/>
    </source>
</evidence>
<dbReference type="EMBL" id="VJWE01000013">
    <property type="protein sequence ID" value="TWG37488.1"/>
    <property type="molecule type" value="Genomic_DNA"/>
</dbReference>
<proteinExistence type="inferred from homology"/>
<reference evidence="3 4" key="1">
    <citation type="journal article" date="2015" name="Stand. Genomic Sci.">
        <title>Genomic Encyclopedia of Bacterial and Archaeal Type Strains, Phase III: the genomes of soil and plant-associated and newly described type strains.</title>
        <authorList>
            <person name="Whitman W.B."/>
            <person name="Woyke T."/>
            <person name="Klenk H.P."/>
            <person name="Zhou Y."/>
            <person name="Lilburn T.G."/>
            <person name="Beck B.J."/>
            <person name="De Vos P."/>
            <person name="Vandamme P."/>
            <person name="Eisen J.A."/>
            <person name="Garrity G."/>
            <person name="Hugenholtz P."/>
            <person name="Kyrpides N.C."/>
        </authorList>
    </citation>
    <scope>NUCLEOTIDE SEQUENCE [LARGE SCALE GENOMIC DNA]</scope>
    <source>
        <strain evidence="3 4">DSM 64</strain>
    </source>
</reference>
<dbReference type="GO" id="GO:0016740">
    <property type="term" value="F:transferase activity"/>
    <property type="evidence" value="ECO:0007669"/>
    <property type="project" value="UniProtKB-KW"/>
</dbReference>
<dbReference type="InterPro" id="IPR001173">
    <property type="entry name" value="Glyco_trans_2-like"/>
</dbReference>
<organism evidence="3 4">
    <name type="scientific">Acidovorax delafieldii</name>
    <name type="common">Pseudomonas delafieldii</name>
    <dbReference type="NCBI Taxonomy" id="47920"/>
    <lineage>
        <taxon>Bacteria</taxon>
        <taxon>Pseudomonadati</taxon>
        <taxon>Pseudomonadota</taxon>
        <taxon>Betaproteobacteria</taxon>
        <taxon>Burkholderiales</taxon>
        <taxon>Comamonadaceae</taxon>
        <taxon>Acidovorax</taxon>
    </lineage>
</organism>
<dbReference type="AlphaFoldDB" id="A0A561XN05"/>
<dbReference type="SUPFAM" id="SSF48452">
    <property type="entry name" value="TPR-like"/>
    <property type="match status" value="1"/>
</dbReference>
<dbReference type="SUPFAM" id="SSF53448">
    <property type="entry name" value="Nucleotide-diphospho-sugar transferases"/>
    <property type="match status" value="1"/>
</dbReference>
<dbReference type="Gene3D" id="3.90.550.10">
    <property type="entry name" value="Spore Coat Polysaccharide Biosynthesis Protein SpsA, Chain A"/>
    <property type="match status" value="1"/>
</dbReference>
<comment type="caution">
    <text evidence="3">The sequence shown here is derived from an EMBL/GenBank/DDBJ whole genome shotgun (WGS) entry which is preliminary data.</text>
</comment>
<evidence type="ECO:0000256" key="1">
    <source>
        <dbReference type="ARBA" id="ARBA00038494"/>
    </source>
</evidence>
<evidence type="ECO:0000259" key="2">
    <source>
        <dbReference type="Pfam" id="PF00535"/>
    </source>
</evidence>
<gene>
    <name evidence="3" type="ORF">ATF69_2535</name>
</gene>
<accession>A0A561XN05</accession>
<dbReference type="InterPro" id="IPR011990">
    <property type="entry name" value="TPR-like_helical_dom_sf"/>
</dbReference>
<dbReference type="PANTHER" id="PTHR43630:SF2">
    <property type="entry name" value="GLYCOSYLTRANSFERASE"/>
    <property type="match status" value="1"/>
</dbReference>
<dbReference type="InterPro" id="IPR029044">
    <property type="entry name" value="Nucleotide-diphossugar_trans"/>
</dbReference>
<protein>
    <submittedName>
        <fullName evidence="3">Glycosyl transferase family 2</fullName>
    </submittedName>
</protein>
<dbReference type="Gene3D" id="1.25.40.10">
    <property type="entry name" value="Tetratricopeptide repeat domain"/>
    <property type="match status" value="1"/>
</dbReference>
<keyword evidence="3" id="KW-0808">Transferase</keyword>
<dbReference type="Pfam" id="PF00535">
    <property type="entry name" value="Glycos_transf_2"/>
    <property type="match status" value="1"/>
</dbReference>
<evidence type="ECO:0000313" key="3">
    <source>
        <dbReference type="EMBL" id="TWG37488.1"/>
    </source>
</evidence>
<comment type="similarity">
    <text evidence="1">Belongs to the glycosyltransferase 2 family. WaaE/KdtX subfamily.</text>
</comment>
<dbReference type="PANTHER" id="PTHR43630">
    <property type="entry name" value="POLY-BETA-1,6-N-ACETYL-D-GLUCOSAMINE SYNTHASE"/>
    <property type="match status" value="1"/>
</dbReference>
<name>A0A561XN05_ACIDE</name>